<dbReference type="Proteomes" id="UP000060787">
    <property type="component" value="Chromosome"/>
</dbReference>
<proteinExistence type="predicted"/>
<name>A0A0S2F6I1_LYSAN</name>
<organism evidence="1 2">
    <name type="scientific">Lysobacter antibioticus</name>
    <dbReference type="NCBI Taxonomy" id="84531"/>
    <lineage>
        <taxon>Bacteria</taxon>
        <taxon>Pseudomonadati</taxon>
        <taxon>Pseudomonadota</taxon>
        <taxon>Gammaproteobacteria</taxon>
        <taxon>Lysobacterales</taxon>
        <taxon>Lysobacteraceae</taxon>
        <taxon>Lysobacter</taxon>
    </lineage>
</organism>
<dbReference type="EMBL" id="CP011129">
    <property type="protein sequence ID" value="ALN79053.1"/>
    <property type="molecule type" value="Genomic_DNA"/>
</dbReference>
<protein>
    <submittedName>
        <fullName evidence="1">Uncharacterized protein</fullName>
    </submittedName>
</protein>
<gene>
    <name evidence="1" type="ORF">LA76x_0892</name>
</gene>
<evidence type="ECO:0000313" key="1">
    <source>
        <dbReference type="EMBL" id="ALN79053.1"/>
    </source>
</evidence>
<accession>A0A0S2F6I1</accession>
<dbReference type="KEGG" id="lab:LA76x_0892"/>
<evidence type="ECO:0000313" key="2">
    <source>
        <dbReference type="Proteomes" id="UP000060787"/>
    </source>
</evidence>
<reference evidence="1 2" key="1">
    <citation type="journal article" date="2015" name="BMC Genomics">
        <title>Comparative genomics and metabolic profiling of the genus Lysobacter.</title>
        <authorList>
            <person name="de Bruijn I."/>
            <person name="Cheng X."/>
            <person name="de Jager V."/>
            <person name="Exposito R.G."/>
            <person name="Watrous J."/>
            <person name="Patel N."/>
            <person name="Postma J."/>
            <person name="Dorrestein P.C."/>
            <person name="Kobayashi D."/>
            <person name="Raaijmakers J.M."/>
        </authorList>
    </citation>
    <scope>NUCLEOTIDE SEQUENCE [LARGE SCALE GENOMIC DNA]</scope>
    <source>
        <strain evidence="1 2">76</strain>
    </source>
</reference>
<dbReference type="PATRIC" id="fig|84531.8.peg.919"/>
<dbReference type="STRING" id="84531.LA76x_0892"/>
<keyword evidence="2" id="KW-1185">Reference proteome</keyword>
<sequence length="46" mass="4843">MEWSGAASDDFAAIEQVRGNRKRYSGTVAATASPDAMATILVKPDS</sequence>
<dbReference type="AlphaFoldDB" id="A0A0S2F6I1"/>